<keyword evidence="3 6" id="KW-0489">Methyltransferase</keyword>
<dbReference type="HAMAP" id="MF_01084">
    <property type="entry name" value="Diphthine_synth"/>
    <property type="match status" value="1"/>
</dbReference>
<evidence type="ECO:0000256" key="4">
    <source>
        <dbReference type="ARBA" id="ARBA00022679"/>
    </source>
</evidence>
<dbReference type="Pfam" id="PF00590">
    <property type="entry name" value="TP_methylase"/>
    <property type="match status" value="1"/>
</dbReference>
<dbReference type="CDD" id="cd11647">
    <property type="entry name" value="DHP5_DphB"/>
    <property type="match status" value="1"/>
</dbReference>
<comment type="similarity">
    <text evidence="2 6">Belongs to the diphthine synthase family.</text>
</comment>
<dbReference type="InterPro" id="IPR004551">
    <property type="entry name" value="Dphthn_synthase"/>
</dbReference>
<dbReference type="EMBL" id="QMQX01000057">
    <property type="protein sequence ID" value="RLE52340.1"/>
    <property type="molecule type" value="Genomic_DNA"/>
</dbReference>
<dbReference type="InterPro" id="IPR000878">
    <property type="entry name" value="4pyrrol_Mease"/>
</dbReference>
<name>A0A497F038_9CREN</name>
<feature type="binding site" evidence="6 7">
    <location>
        <position position="215"/>
    </location>
    <ligand>
        <name>S-adenosyl-L-methionine</name>
        <dbReference type="ChEBI" id="CHEBI:59789"/>
    </ligand>
</feature>
<dbReference type="PIRSF" id="PIRSF036432">
    <property type="entry name" value="Diphthine_synth"/>
    <property type="match status" value="1"/>
</dbReference>
<evidence type="ECO:0000256" key="1">
    <source>
        <dbReference type="ARBA" id="ARBA00005156"/>
    </source>
</evidence>
<dbReference type="GO" id="GO:0004164">
    <property type="term" value="F:diphthine synthase activity"/>
    <property type="evidence" value="ECO:0007669"/>
    <property type="project" value="UniProtKB-UniRule"/>
</dbReference>
<dbReference type="Proteomes" id="UP000278475">
    <property type="component" value="Unassembled WGS sequence"/>
</dbReference>
<dbReference type="InterPro" id="IPR035996">
    <property type="entry name" value="4pyrrol_Methylase_sf"/>
</dbReference>
<dbReference type="UniPathway" id="UPA00559"/>
<evidence type="ECO:0000313" key="12">
    <source>
        <dbReference type="Proteomes" id="UP000278475"/>
    </source>
</evidence>
<organism evidence="10 11">
    <name type="scientific">Thermoproteota archaeon</name>
    <dbReference type="NCBI Taxonomy" id="2056631"/>
    <lineage>
        <taxon>Archaea</taxon>
        <taxon>Thermoproteota</taxon>
    </lineage>
</organism>
<proteinExistence type="inferred from homology"/>
<accession>A0A497F038</accession>
<dbReference type="AlphaFoldDB" id="A0A497F038"/>
<sequence>MALWEANRLGELIFIGLGLNGIKSISLEGLEIIKSADEVFIELYTSIMPDFSLKELKSVVGKEVKVLSRRDLEDLSGKAVLDEAKKGKRVALLTPGDPLIATTHISLRLLAEKAGVTTKVIHSSSIISAAISASGLHCYKFGRIVTITSGSETPYDVLRDNMRRGLHTLFLLDMDVERGYFMSVSEALNSLLEIENKRKENVISPSTLALVLSRVGSSTSCLKCDVILNLMKLDFGSPPHAIIIPGRLHFMEAEALITLADAPKKLVENLVSRS</sequence>
<gene>
    <name evidence="10" type="primary">dph5</name>
    <name evidence="6" type="synonym">dphB</name>
    <name evidence="9" type="ORF">DRJ31_00175</name>
    <name evidence="10" type="ORF">DRJ33_04035</name>
</gene>
<dbReference type="GO" id="GO:0032259">
    <property type="term" value="P:methylation"/>
    <property type="evidence" value="ECO:0007669"/>
    <property type="project" value="UniProtKB-KW"/>
</dbReference>
<feature type="binding site" evidence="6 7">
    <location>
        <position position="97"/>
    </location>
    <ligand>
        <name>S-adenosyl-L-methionine</name>
        <dbReference type="ChEBI" id="CHEBI:59789"/>
    </ligand>
</feature>
<comment type="caution">
    <text evidence="10">The sequence shown here is derived from an EMBL/GenBank/DDBJ whole genome shotgun (WGS) entry which is preliminary data.</text>
</comment>
<dbReference type="Proteomes" id="UP000272051">
    <property type="component" value="Unassembled WGS sequence"/>
</dbReference>
<dbReference type="PANTHER" id="PTHR10882">
    <property type="entry name" value="DIPHTHINE SYNTHASE"/>
    <property type="match status" value="1"/>
</dbReference>
<keyword evidence="5 6" id="KW-0949">S-adenosyl-L-methionine</keyword>
<dbReference type="EMBL" id="QMQV01000001">
    <property type="protein sequence ID" value="RLE50740.1"/>
    <property type="molecule type" value="Genomic_DNA"/>
</dbReference>
<dbReference type="Gene3D" id="3.40.1010.10">
    <property type="entry name" value="Cobalt-precorrin-4 Transmethylase, Domain 1"/>
    <property type="match status" value="1"/>
</dbReference>
<evidence type="ECO:0000256" key="3">
    <source>
        <dbReference type="ARBA" id="ARBA00022603"/>
    </source>
</evidence>
<evidence type="ECO:0000256" key="5">
    <source>
        <dbReference type="ARBA" id="ARBA00022691"/>
    </source>
</evidence>
<dbReference type="NCBIfam" id="TIGR00522">
    <property type="entry name" value="dph5"/>
    <property type="match status" value="1"/>
</dbReference>
<dbReference type="GO" id="GO:0017183">
    <property type="term" value="P:protein histidyl modification to diphthamide"/>
    <property type="evidence" value="ECO:0007669"/>
    <property type="project" value="UniProtKB-UniRule"/>
</dbReference>
<feature type="binding site" evidence="6 7">
    <location>
        <position position="100"/>
    </location>
    <ligand>
        <name>S-adenosyl-L-methionine</name>
        <dbReference type="ChEBI" id="CHEBI:59789"/>
    </ligand>
</feature>
<evidence type="ECO:0000256" key="7">
    <source>
        <dbReference type="PIRSR" id="PIRSR036432-1"/>
    </source>
</evidence>
<comment type="catalytic activity">
    <reaction evidence="6">
        <text>2-[(3S)-amino-3-carboxypropyl]-L-histidyl-[translation elongation factor 2] + 3 S-adenosyl-L-methionine = diphthine-[translation elongation factor 2] + 3 S-adenosyl-L-homocysteine + 3 H(+)</text>
        <dbReference type="Rhea" id="RHEA:36415"/>
        <dbReference type="Rhea" id="RHEA-COMP:9749"/>
        <dbReference type="Rhea" id="RHEA-COMP:10172"/>
        <dbReference type="ChEBI" id="CHEBI:15378"/>
        <dbReference type="ChEBI" id="CHEBI:57856"/>
        <dbReference type="ChEBI" id="CHEBI:59789"/>
        <dbReference type="ChEBI" id="CHEBI:73995"/>
        <dbReference type="ChEBI" id="CHEBI:82696"/>
        <dbReference type="EC" id="2.1.1.98"/>
    </reaction>
</comment>
<comment type="pathway">
    <text evidence="1 6">Protein modification; peptidyl-diphthamide biosynthesis.</text>
</comment>
<evidence type="ECO:0000256" key="2">
    <source>
        <dbReference type="ARBA" id="ARBA00006729"/>
    </source>
</evidence>
<evidence type="ECO:0000259" key="8">
    <source>
        <dbReference type="Pfam" id="PF00590"/>
    </source>
</evidence>
<evidence type="ECO:0000313" key="9">
    <source>
        <dbReference type="EMBL" id="RLE50740.1"/>
    </source>
</evidence>
<dbReference type="PANTHER" id="PTHR10882:SF0">
    <property type="entry name" value="DIPHTHINE METHYL ESTER SYNTHASE"/>
    <property type="match status" value="1"/>
</dbReference>
<dbReference type="Gene3D" id="3.30.950.10">
    <property type="entry name" value="Methyltransferase, Cobalt-precorrin-4 Transmethylase, Domain 2"/>
    <property type="match status" value="1"/>
</dbReference>
<keyword evidence="4 6" id="KW-0808">Transferase</keyword>
<feature type="binding site" evidence="6 7">
    <location>
        <begin position="125"/>
        <end position="126"/>
    </location>
    <ligand>
        <name>S-adenosyl-L-methionine</name>
        <dbReference type="ChEBI" id="CHEBI:59789"/>
    </ligand>
</feature>
<evidence type="ECO:0000313" key="11">
    <source>
        <dbReference type="Proteomes" id="UP000272051"/>
    </source>
</evidence>
<evidence type="ECO:0000256" key="6">
    <source>
        <dbReference type="HAMAP-Rule" id="MF_01084"/>
    </source>
</evidence>
<dbReference type="InterPro" id="IPR014776">
    <property type="entry name" value="4pyrrole_Mease_sub2"/>
</dbReference>
<feature type="binding site" evidence="6 7">
    <location>
        <position position="240"/>
    </location>
    <ligand>
        <name>S-adenosyl-L-methionine</name>
        <dbReference type="ChEBI" id="CHEBI:59789"/>
    </ligand>
</feature>
<evidence type="ECO:0000313" key="10">
    <source>
        <dbReference type="EMBL" id="RLE52340.1"/>
    </source>
</evidence>
<comment type="subunit">
    <text evidence="6">Homodimer.</text>
</comment>
<protein>
    <recommendedName>
        <fullName evidence="6">Diphthine synthase</fullName>
        <ecNumber evidence="6">2.1.1.98</ecNumber>
    </recommendedName>
    <alternativeName>
        <fullName evidence="6">Diphthamide biosynthesis methyltransferase</fullName>
    </alternativeName>
</protein>
<dbReference type="SUPFAM" id="SSF53790">
    <property type="entry name" value="Tetrapyrrole methylase"/>
    <property type="match status" value="1"/>
</dbReference>
<feature type="binding site" evidence="6 7">
    <location>
        <position position="172"/>
    </location>
    <ligand>
        <name>S-adenosyl-L-methionine</name>
        <dbReference type="ChEBI" id="CHEBI:59789"/>
    </ligand>
</feature>
<dbReference type="InterPro" id="IPR014777">
    <property type="entry name" value="4pyrrole_Mease_sub1"/>
</dbReference>
<comment type="function">
    <text evidence="6">S-adenosyl-L-methionine-dependent methyltransferase that catalyzes the trimethylation of the amino group of the modified target histidine residue in translation elongation factor 2 (EF-2), to form an intermediate called diphthine. The three successive methylation reactions represent the second step of diphthamide biosynthesis.</text>
</comment>
<feature type="domain" description="Tetrapyrrole methylase" evidence="8">
    <location>
        <begin position="12"/>
        <end position="194"/>
    </location>
</feature>
<reference evidence="11 12" key="1">
    <citation type="submission" date="2018-06" db="EMBL/GenBank/DDBJ databases">
        <title>Extensive metabolic versatility and redundancy in microbially diverse, dynamic hydrothermal sediments.</title>
        <authorList>
            <person name="Dombrowski N."/>
            <person name="Teske A."/>
            <person name="Baker B.J."/>
        </authorList>
    </citation>
    <scope>NUCLEOTIDE SEQUENCE [LARGE SCALE GENOMIC DNA]</scope>
    <source>
        <strain evidence="10">B34_G17</strain>
        <strain evidence="9">B66_G16</strain>
    </source>
</reference>
<dbReference type="EC" id="2.1.1.98" evidence="6"/>
<feature type="binding site" evidence="6 7">
    <location>
        <position position="19"/>
    </location>
    <ligand>
        <name>S-adenosyl-L-methionine</name>
        <dbReference type="ChEBI" id="CHEBI:59789"/>
    </ligand>
</feature>